<dbReference type="AlphaFoldDB" id="A0ABC9EYX9"/>
<protein>
    <submittedName>
        <fullName evidence="2">Uncharacterized protein</fullName>
    </submittedName>
</protein>
<organism evidence="2 3">
    <name type="scientific">Urochloa decumbens</name>
    <dbReference type="NCBI Taxonomy" id="240449"/>
    <lineage>
        <taxon>Eukaryota</taxon>
        <taxon>Viridiplantae</taxon>
        <taxon>Streptophyta</taxon>
        <taxon>Embryophyta</taxon>
        <taxon>Tracheophyta</taxon>
        <taxon>Spermatophyta</taxon>
        <taxon>Magnoliopsida</taxon>
        <taxon>Liliopsida</taxon>
        <taxon>Poales</taxon>
        <taxon>Poaceae</taxon>
        <taxon>PACMAD clade</taxon>
        <taxon>Panicoideae</taxon>
        <taxon>Panicodae</taxon>
        <taxon>Paniceae</taxon>
        <taxon>Melinidinae</taxon>
        <taxon>Urochloa</taxon>
    </lineage>
</organism>
<proteinExistence type="predicted"/>
<dbReference type="EMBL" id="OZ075115">
    <property type="protein sequence ID" value="CAL5064986.1"/>
    <property type="molecule type" value="Genomic_DNA"/>
</dbReference>
<reference evidence="2 3" key="2">
    <citation type="submission" date="2024-10" db="EMBL/GenBank/DDBJ databases">
        <authorList>
            <person name="Ryan C."/>
        </authorList>
    </citation>
    <scope>NUCLEOTIDE SEQUENCE [LARGE SCALE GENOMIC DNA]</scope>
</reference>
<feature type="region of interest" description="Disordered" evidence="1">
    <location>
        <begin position="1"/>
        <end position="21"/>
    </location>
</feature>
<keyword evidence="3" id="KW-1185">Reference proteome</keyword>
<evidence type="ECO:0000256" key="1">
    <source>
        <dbReference type="SAM" id="MobiDB-lite"/>
    </source>
</evidence>
<name>A0ABC9EYX9_9POAL</name>
<dbReference type="Proteomes" id="UP001497457">
    <property type="component" value="Chromosome 5rd"/>
</dbReference>
<gene>
    <name evidence="2" type="ORF">URODEC1_LOCUS99753</name>
</gene>
<sequence length="65" mass="7204">MSPALPLLHGSELPSPSPTTSSLLLQSWQRGARDCGFRFRISRFGFGVKYSGFLHLDPCFLLCCT</sequence>
<evidence type="ECO:0000313" key="2">
    <source>
        <dbReference type="EMBL" id="CAL5064986.1"/>
    </source>
</evidence>
<evidence type="ECO:0000313" key="3">
    <source>
        <dbReference type="Proteomes" id="UP001497457"/>
    </source>
</evidence>
<reference evidence="3" key="1">
    <citation type="submission" date="2024-06" db="EMBL/GenBank/DDBJ databases">
        <authorList>
            <person name="Ryan C."/>
        </authorList>
    </citation>
    <scope>NUCLEOTIDE SEQUENCE [LARGE SCALE GENOMIC DNA]</scope>
</reference>
<accession>A0ABC9EYX9</accession>